<keyword evidence="3" id="KW-1185">Reference proteome</keyword>
<keyword evidence="1" id="KW-0472">Membrane</keyword>
<feature type="transmembrane region" description="Helical" evidence="1">
    <location>
        <begin position="102"/>
        <end position="122"/>
    </location>
</feature>
<proteinExistence type="predicted"/>
<evidence type="ECO:0000313" key="2">
    <source>
        <dbReference type="EMBL" id="SDB48941.1"/>
    </source>
</evidence>
<evidence type="ECO:0000313" key="3">
    <source>
        <dbReference type="Proteomes" id="UP000199071"/>
    </source>
</evidence>
<dbReference type="Proteomes" id="UP000199071">
    <property type="component" value="Unassembled WGS sequence"/>
</dbReference>
<reference evidence="2 3" key="1">
    <citation type="submission" date="2016-10" db="EMBL/GenBank/DDBJ databases">
        <authorList>
            <person name="de Groot N.N."/>
        </authorList>
    </citation>
    <scope>NUCLEOTIDE SEQUENCE [LARGE SCALE GENOMIC DNA]</scope>
    <source>
        <strain evidence="2 3">ATCC 35022</strain>
    </source>
</reference>
<keyword evidence="1" id="KW-0812">Transmembrane</keyword>
<dbReference type="EMBL" id="FMXQ01000008">
    <property type="protein sequence ID" value="SDB48941.1"/>
    <property type="molecule type" value="Genomic_DNA"/>
</dbReference>
<evidence type="ECO:0000256" key="1">
    <source>
        <dbReference type="SAM" id="Phobius"/>
    </source>
</evidence>
<dbReference type="AlphaFoldDB" id="A0A1G6DUZ1"/>
<feature type="transmembrane region" description="Helical" evidence="1">
    <location>
        <begin position="219"/>
        <end position="235"/>
    </location>
</feature>
<dbReference type="OrthoDB" id="8482183at2"/>
<feature type="transmembrane region" description="Helical" evidence="1">
    <location>
        <begin position="195"/>
        <end position="213"/>
    </location>
</feature>
<feature type="transmembrane region" description="Helical" evidence="1">
    <location>
        <begin position="78"/>
        <end position="96"/>
    </location>
</feature>
<keyword evidence="2" id="KW-0436">Ligase</keyword>
<feature type="transmembrane region" description="Helical" evidence="1">
    <location>
        <begin position="134"/>
        <end position="154"/>
    </location>
</feature>
<feature type="transmembrane region" description="Helical" evidence="1">
    <location>
        <begin position="247"/>
        <end position="269"/>
    </location>
</feature>
<keyword evidence="1" id="KW-1133">Transmembrane helix</keyword>
<feature type="transmembrane region" description="Helical" evidence="1">
    <location>
        <begin position="324"/>
        <end position="344"/>
    </location>
</feature>
<dbReference type="GO" id="GO:0016874">
    <property type="term" value="F:ligase activity"/>
    <property type="evidence" value="ECO:0007669"/>
    <property type="project" value="UniProtKB-KW"/>
</dbReference>
<feature type="transmembrane region" description="Helical" evidence="1">
    <location>
        <begin position="20"/>
        <end position="38"/>
    </location>
</feature>
<name>A0A1G6DUZ1_9HYPH</name>
<protein>
    <submittedName>
        <fullName evidence="2">O-antigen ligase like membrane protein</fullName>
    </submittedName>
</protein>
<accession>A0A1G6DUZ1</accession>
<dbReference type="RefSeq" id="WP_090878851.1">
    <property type="nucleotide sequence ID" value="NZ_FMXQ01000008.1"/>
</dbReference>
<feature type="transmembrane region" description="Helical" evidence="1">
    <location>
        <begin position="166"/>
        <end position="188"/>
    </location>
</feature>
<organism evidence="2 3">
    <name type="scientific">Bauldia litoralis</name>
    <dbReference type="NCBI Taxonomy" id="665467"/>
    <lineage>
        <taxon>Bacteria</taxon>
        <taxon>Pseudomonadati</taxon>
        <taxon>Pseudomonadota</taxon>
        <taxon>Alphaproteobacteria</taxon>
        <taxon>Hyphomicrobiales</taxon>
        <taxon>Kaistiaceae</taxon>
        <taxon>Bauldia</taxon>
    </lineage>
</organism>
<gene>
    <name evidence="2" type="ORF">SAMN02982931_03813</name>
</gene>
<sequence length="404" mass="43338">MTTYDDTLAGTGGQRLVLRIWGPVTLLFVASAVHTLAFPFTSEAMGYAIAGVVGLALVLTAILPAYADGRLEFDGRKVWYLVMLVATAIGFFFRIANEATVFEFVTSLIRVQTALAALIFFTSTSGTLAVRPAIVTYAAIVAIAVAMTASFGLYDYAGIARPYPFTGVGGVHPSAYAVAAALVGTIVFKMRGAIGWKLAMLLGAPLLGLLLAFQVRTTWMMMLAFVSVLLIAAIRRRVDQRAFSAMLGISLAVIVIVVALLMVFGLGGFDLTNFSSGRTSVYVERLQLIAQRPWPEILFGTGVGSDSLRSATWWWEEKDSHNDFLRIVVEQGVICVVAVAAILIGSARRLTDTVQFAVFAALVSGSLLSNGLLDRPLLAVLFVSTLAIRDRRPDARGRMPVAGD</sequence>
<feature type="transmembrane region" description="Helical" evidence="1">
    <location>
        <begin position="44"/>
        <end position="66"/>
    </location>
</feature>